<reference evidence="4" key="1">
    <citation type="submission" date="2020-01" db="EMBL/GenBank/DDBJ databases">
        <authorList>
            <person name="Yang Y."/>
            <person name="Kwon Y.M."/>
        </authorList>
    </citation>
    <scope>NUCLEOTIDE SEQUENCE</scope>
    <source>
        <strain evidence="4">PG104</strain>
    </source>
</reference>
<dbReference type="AlphaFoldDB" id="A0A8J8MUF1"/>
<dbReference type="Pfam" id="PF01266">
    <property type="entry name" value="DAO"/>
    <property type="match status" value="1"/>
</dbReference>
<dbReference type="GO" id="GO:0005886">
    <property type="term" value="C:plasma membrane"/>
    <property type="evidence" value="ECO:0007669"/>
    <property type="project" value="TreeGrafter"/>
</dbReference>
<gene>
    <name evidence="4" type="ORF">GR316_10480</name>
</gene>
<dbReference type="EMBL" id="CP047289">
    <property type="protein sequence ID" value="QUS36652.1"/>
    <property type="molecule type" value="Genomic_DNA"/>
</dbReference>
<dbReference type="GO" id="GO:0055130">
    <property type="term" value="P:D-alanine catabolic process"/>
    <property type="evidence" value="ECO:0007669"/>
    <property type="project" value="TreeGrafter"/>
</dbReference>
<dbReference type="GO" id="GO:0005737">
    <property type="term" value="C:cytoplasm"/>
    <property type="evidence" value="ECO:0007669"/>
    <property type="project" value="TreeGrafter"/>
</dbReference>
<protein>
    <submittedName>
        <fullName evidence="4">FAD-dependent oxidoreductase</fullName>
    </submittedName>
</protein>
<name>A0A8J8MUF1_9RHOB</name>
<dbReference type="InterPro" id="IPR006076">
    <property type="entry name" value="FAD-dep_OxRdtase"/>
</dbReference>
<dbReference type="GO" id="GO:0008718">
    <property type="term" value="F:D-amino-acid dehydrogenase activity"/>
    <property type="evidence" value="ECO:0007669"/>
    <property type="project" value="TreeGrafter"/>
</dbReference>
<dbReference type="KEGG" id="fap:GR316_10480"/>
<dbReference type="Gene3D" id="3.30.9.10">
    <property type="entry name" value="D-Amino Acid Oxidase, subunit A, domain 2"/>
    <property type="match status" value="2"/>
</dbReference>
<dbReference type="PANTHER" id="PTHR13847:SF280">
    <property type="entry name" value="D-AMINO ACID DEHYDROGENASE"/>
    <property type="match status" value="1"/>
</dbReference>
<accession>A0A8J8MUF1</accession>
<sequence length="450" mass="47963">MPGPEPDRVGNSPELPRHADVVVIGGGIAGVCTALELSERGLSVALCEKGHIAGEQSSRNWGWVRLTHRDVRELPLMAESRRLWAGMDARIGGGTGYVQCGATYLCATEAALELEREAIRELAPHGVPAELLSRAEVMAQCPGLALDVVGALHAPYDGRAEPQTAVPAMARALLARGVGIHQDCAVRVVETQAGRVSGVVTERGHIACSAVLVAGGVWSRLFLGNLGIELPQLRTKGSVLRTEPVPDGPEGHLKYRDFAMRRRADGGYTVASALPSRYQLTPDSLRLLRAFAPTLRAEWRNISLGVGPSFLEGLRTPRRWGPAEVSPFEKARVLDPAPDDARIDRALEVVRRAHPAFRHAKVAQKWGGYIDVLPDVVPVISGTEGVKGGIPGLFVSTGFSGHGFGLGTGAGRLAADLITGAAPVVDLTPFRLHRFSDGTRISPKGSVIQR</sequence>
<evidence type="ECO:0000313" key="4">
    <source>
        <dbReference type="EMBL" id="QUS36652.1"/>
    </source>
</evidence>
<dbReference type="Proteomes" id="UP000679284">
    <property type="component" value="Chromosome"/>
</dbReference>
<feature type="domain" description="FAD dependent oxidoreductase" evidence="3">
    <location>
        <begin position="20"/>
        <end position="417"/>
    </location>
</feature>
<dbReference type="SUPFAM" id="SSF51905">
    <property type="entry name" value="FAD/NAD(P)-binding domain"/>
    <property type="match status" value="1"/>
</dbReference>
<evidence type="ECO:0000313" key="5">
    <source>
        <dbReference type="Proteomes" id="UP000679284"/>
    </source>
</evidence>
<dbReference type="InterPro" id="IPR036188">
    <property type="entry name" value="FAD/NAD-bd_sf"/>
</dbReference>
<organism evidence="4 5">
    <name type="scientific">Falsirhodobacter algicola</name>
    <dbReference type="NCBI Taxonomy" id="2692330"/>
    <lineage>
        <taxon>Bacteria</taxon>
        <taxon>Pseudomonadati</taxon>
        <taxon>Pseudomonadota</taxon>
        <taxon>Alphaproteobacteria</taxon>
        <taxon>Rhodobacterales</taxon>
        <taxon>Paracoccaceae</taxon>
        <taxon>Falsirhodobacter</taxon>
    </lineage>
</organism>
<proteinExistence type="inferred from homology"/>
<dbReference type="RefSeq" id="WP_211783870.1">
    <property type="nucleotide sequence ID" value="NZ_CP047289.1"/>
</dbReference>
<dbReference type="PANTHER" id="PTHR13847">
    <property type="entry name" value="SARCOSINE DEHYDROGENASE-RELATED"/>
    <property type="match status" value="1"/>
</dbReference>
<evidence type="ECO:0000259" key="3">
    <source>
        <dbReference type="Pfam" id="PF01266"/>
    </source>
</evidence>
<evidence type="ECO:0000256" key="2">
    <source>
        <dbReference type="ARBA" id="ARBA00023002"/>
    </source>
</evidence>
<evidence type="ECO:0000256" key="1">
    <source>
        <dbReference type="ARBA" id="ARBA00009410"/>
    </source>
</evidence>
<keyword evidence="2" id="KW-0560">Oxidoreductase</keyword>
<dbReference type="Gene3D" id="3.50.50.60">
    <property type="entry name" value="FAD/NAD(P)-binding domain"/>
    <property type="match status" value="2"/>
</dbReference>
<keyword evidence="5" id="KW-1185">Reference proteome</keyword>
<comment type="similarity">
    <text evidence="1">Belongs to the DadA oxidoreductase family.</text>
</comment>